<dbReference type="AlphaFoldDB" id="A0A9P1FH36"/>
<reference evidence="3" key="2">
    <citation type="submission" date="2024-04" db="EMBL/GenBank/DDBJ databases">
        <authorList>
            <person name="Chen Y."/>
            <person name="Shah S."/>
            <person name="Dougan E. K."/>
            <person name="Thang M."/>
            <person name="Chan C."/>
        </authorList>
    </citation>
    <scope>NUCLEOTIDE SEQUENCE [LARGE SCALE GENOMIC DNA]</scope>
</reference>
<keyword evidence="1" id="KW-0732">Signal</keyword>
<evidence type="ECO:0000256" key="1">
    <source>
        <dbReference type="SAM" id="SignalP"/>
    </source>
</evidence>
<feature type="signal peptide" evidence="1">
    <location>
        <begin position="1"/>
        <end position="20"/>
    </location>
</feature>
<dbReference type="EMBL" id="CAMXCT030000233">
    <property type="protein sequence ID" value="CAL4763245.1"/>
    <property type="molecule type" value="Genomic_DNA"/>
</dbReference>
<proteinExistence type="predicted"/>
<name>A0A9P1FH36_9DINO</name>
<dbReference type="OrthoDB" id="436143at2759"/>
<protein>
    <submittedName>
        <fullName evidence="2">Uncharacterized protein</fullName>
    </submittedName>
</protein>
<sequence length="183" mass="19268">MARRVSLLSILVAGAALGFASNFLQGAARPVARVARPAAFESGKLNLGIEGSVVKSKHMPEPVLEATESTNAAIQACLEEGCSVEALMELDQKLAKDEATIKTTLDELHSSQAEEFSEEGSEQIAWLSNYLDRSGSLRAQLQAVKTLTAEGDLAAQIMRAAAVAFGGGRKGDYPKVGVSPYSS</sequence>
<dbReference type="EMBL" id="CAMXCT020000233">
    <property type="protein sequence ID" value="CAL1129308.1"/>
    <property type="molecule type" value="Genomic_DNA"/>
</dbReference>
<feature type="chain" id="PRO_5043271855" evidence="1">
    <location>
        <begin position="21"/>
        <end position="183"/>
    </location>
</feature>
<dbReference type="Proteomes" id="UP001152797">
    <property type="component" value="Unassembled WGS sequence"/>
</dbReference>
<keyword evidence="4" id="KW-1185">Reference proteome</keyword>
<evidence type="ECO:0000313" key="3">
    <source>
        <dbReference type="EMBL" id="CAL1129308.1"/>
    </source>
</evidence>
<gene>
    <name evidence="2" type="ORF">C1SCF055_LOCUS4202</name>
</gene>
<accession>A0A9P1FH36</accession>
<dbReference type="EMBL" id="CAMXCT010000233">
    <property type="protein sequence ID" value="CAI3975933.1"/>
    <property type="molecule type" value="Genomic_DNA"/>
</dbReference>
<organism evidence="2">
    <name type="scientific">Cladocopium goreaui</name>
    <dbReference type="NCBI Taxonomy" id="2562237"/>
    <lineage>
        <taxon>Eukaryota</taxon>
        <taxon>Sar</taxon>
        <taxon>Alveolata</taxon>
        <taxon>Dinophyceae</taxon>
        <taxon>Suessiales</taxon>
        <taxon>Symbiodiniaceae</taxon>
        <taxon>Cladocopium</taxon>
    </lineage>
</organism>
<reference evidence="2" key="1">
    <citation type="submission" date="2022-10" db="EMBL/GenBank/DDBJ databases">
        <authorList>
            <person name="Chen Y."/>
            <person name="Dougan E. K."/>
            <person name="Chan C."/>
            <person name="Rhodes N."/>
            <person name="Thang M."/>
        </authorList>
    </citation>
    <scope>NUCLEOTIDE SEQUENCE</scope>
</reference>
<evidence type="ECO:0000313" key="4">
    <source>
        <dbReference type="Proteomes" id="UP001152797"/>
    </source>
</evidence>
<comment type="caution">
    <text evidence="2">The sequence shown here is derived from an EMBL/GenBank/DDBJ whole genome shotgun (WGS) entry which is preliminary data.</text>
</comment>
<evidence type="ECO:0000313" key="2">
    <source>
        <dbReference type="EMBL" id="CAI3975933.1"/>
    </source>
</evidence>